<dbReference type="RefSeq" id="WP_071960720.1">
    <property type="nucleotide sequence ID" value="NZ_CP018025.1"/>
</dbReference>
<reference evidence="1 2" key="1">
    <citation type="submission" date="2016-11" db="EMBL/GenBank/DDBJ databases">
        <title>Networking in microbes: conjugative elements and plasmids in the genus Alteromonas.</title>
        <authorList>
            <person name="Lopez-Perez M."/>
            <person name="Ramon-Marco N."/>
            <person name="Rodriguez-Valera F."/>
        </authorList>
    </citation>
    <scope>NUCLEOTIDE SEQUENCE [LARGE SCALE GENOMIC DNA]</scope>
    <source>
        <strain evidence="1 2">CP48</strain>
        <plasmid evidence="2">pamcp48-600</plasmid>
    </source>
</reference>
<dbReference type="Proteomes" id="UP000182101">
    <property type="component" value="Plasmid pAMCP48-600"/>
</dbReference>
<geneLocation type="plasmid" evidence="2">
    <name>pamcp48-600</name>
</geneLocation>
<dbReference type="AlphaFoldDB" id="A0AAC9JE82"/>
<keyword evidence="1" id="KW-0614">Plasmid</keyword>
<gene>
    <name evidence="1" type="ORF">BM524_19510</name>
</gene>
<evidence type="ECO:0000313" key="2">
    <source>
        <dbReference type="Proteomes" id="UP000182101"/>
    </source>
</evidence>
<proteinExistence type="predicted"/>
<accession>A0AAC9JE82</accession>
<protein>
    <submittedName>
        <fullName evidence="1">Uncharacterized protein</fullName>
    </submittedName>
</protein>
<sequence>MTLSLAEQVNKLERKAQNFDDAVDRIMELKIWVDDFENGDTSPHAVINKVKSLIKFYESSSREWLAKIEEQGYQQGGLVKYTNSTFNGKKIIEVKAMKDGEVFAVTDTGLHTIGFTSDGLSYKQGLDSIICDLQDVEGLKLSK</sequence>
<organism evidence="1 2">
    <name type="scientific">Alteromonas mediterranea</name>
    <dbReference type="NCBI Taxonomy" id="314275"/>
    <lineage>
        <taxon>Bacteria</taxon>
        <taxon>Pseudomonadati</taxon>
        <taxon>Pseudomonadota</taxon>
        <taxon>Gammaproteobacteria</taxon>
        <taxon>Alteromonadales</taxon>
        <taxon>Alteromonadaceae</taxon>
        <taxon>Alteromonas/Salinimonas group</taxon>
        <taxon>Alteromonas</taxon>
    </lineage>
</organism>
<evidence type="ECO:0000313" key="1">
    <source>
        <dbReference type="EMBL" id="APD92110.1"/>
    </source>
</evidence>
<name>A0AAC9JE82_9ALTE</name>
<dbReference type="EMBL" id="CP018025">
    <property type="protein sequence ID" value="APD92110.1"/>
    <property type="molecule type" value="Genomic_DNA"/>
</dbReference>